<dbReference type="FunFam" id="1.20.120.350:FF:000080">
    <property type="entry name" value="Polycystic kidney disease 2"/>
    <property type="match status" value="1"/>
</dbReference>
<evidence type="ECO:0000256" key="5">
    <source>
        <dbReference type="ARBA" id="ARBA00007200"/>
    </source>
</evidence>
<keyword evidence="17" id="KW-0851">Voltage-gated channel</keyword>
<dbReference type="GO" id="GO:0051209">
    <property type="term" value="P:release of sequestered calcium ion into cytosol"/>
    <property type="evidence" value="ECO:0007669"/>
    <property type="project" value="UniProtKB-ARBA"/>
</dbReference>
<keyword evidence="14" id="KW-0256">Endoplasmic reticulum</keyword>
<evidence type="ECO:0000256" key="28">
    <source>
        <dbReference type="ARBA" id="ARBA00040113"/>
    </source>
</evidence>
<feature type="transmembrane region" description="Helical" evidence="33">
    <location>
        <begin position="661"/>
        <end position="682"/>
    </location>
</feature>
<proteinExistence type="inferred from homology"/>
<keyword evidence="13 30" id="KW-0479">Metal-binding</keyword>
<keyword evidence="22 33" id="KW-0472">Membrane</keyword>
<evidence type="ECO:0000256" key="8">
    <source>
        <dbReference type="ARBA" id="ARBA00022538"/>
    </source>
</evidence>
<dbReference type="PROSITE" id="PS50222">
    <property type="entry name" value="EF_HAND_2"/>
    <property type="match status" value="1"/>
</dbReference>
<evidence type="ECO:0000256" key="4">
    <source>
        <dbReference type="ARBA" id="ARBA00004586"/>
    </source>
</evidence>
<keyword evidence="27" id="KW-0968">Cytoplasmic vesicle</keyword>
<evidence type="ECO:0000256" key="1">
    <source>
        <dbReference type="ARBA" id="ARBA00004156"/>
    </source>
</evidence>
<keyword evidence="20" id="KW-0175">Coiled coil</keyword>
<dbReference type="Proteomes" id="UP000694727">
    <property type="component" value="Unplaced"/>
</dbReference>
<evidence type="ECO:0000256" key="9">
    <source>
        <dbReference type="ARBA" id="ARBA00022553"/>
    </source>
</evidence>
<keyword evidence="11 30" id="KW-0107">Calcium channel</keyword>
<keyword evidence="10 30" id="KW-0109">Calcium transport</keyword>
<evidence type="ECO:0000256" key="30">
    <source>
        <dbReference type="PIRSR" id="PIRSR603915-1"/>
    </source>
</evidence>
<feature type="compositionally biased region" description="Low complexity" evidence="32">
    <location>
        <begin position="125"/>
        <end position="138"/>
    </location>
</feature>
<evidence type="ECO:0000256" key="18">
    <source>
        <dbReference type="ARBA" id="ARBA00022958"/>
    </source>
</evidence>
<dbReference type="GO" id="GO:0005272">
    <property type="term" value="F:sodium channel activity"/>
    <property type="evidence" value="ECO:0007669"/>
    <property type="project" value="UniProtKB-ARBA"/>
</dbReference>
<keyword evidence="12 33" id="KW-0812">Transmembrane</keyword>
<feature type="binding site" evidence="30">
    <location>
        <position position="769"/>
    </location>
    <ligand>
        <name>Ca(2+)</name>
        <dbReference type="ChEBI" id="CHEBI:29108"/>
        <label>2</label>
    </ligand>
</feature>
<dbReference type="PANTHER" id="PTHR10877">
    <property type="entry name" value="POLYCYSTIN FAMILY MEMBER"/>
    <property type="match status" value="1"/>
</dbReference>
<dbReference type="GO" id="GO:0005509">
    <property type="term" value="F:calcium ion binding"/>
    <property type="evidence" value="ECO:0007669"/>
    <property type="project" value="InterPro"/>
</dbReference>
<dbReference type="Ensembl" id="ENSSSCT00025054465.1">
    <property type="protein sequence ID" value="ENSSSCP00025023191.1"/>
    <property type="gene ID" value="ENSSSCG00025040026.1"/>
</dbReference>
<dbReference type="SUPFAM" id="SSF47473">
    <property type="entry name" value="EF-hand"/>
    <property type="match status" value="1"/>
</dbReference>
<evidence type="ECO:0000256" key="15">
    <source>
        <dbReference type="ARBA" id="ARBA00022826"/>
    </source>
</evidence>
<dbReference type="GO" id="GO:0005249">
    <property type="term" value="F:voltage-gated potassium channel activity"/>
    <property type="evidence" value="ECO:0007669"/>
    <property type="project" value="UniProtKB-ARBA"/>
</dbReference>
<gene>
    <name evidence="35" type="primary">PKD2</name>
</gene>
<dbReference type="InterPro" id="IPR046791">
    <property type="entry name" value="Polycystin_dom"/>
</dbReference>
<dbReference type="GO" id="GO:0048568">
    <property type="term" value="P:embryonic organ development"/>
    <property type="evidence" value="ECO:0007669"/>
    <property type="project" value="UniProtKB-ARBA"/>
</dbReference>
<keyword evidence="21 30" id="KW-0406">Ion transport</keyword>
<accession>A0A8D0S520</accession>
<evidence type="ECO:0000256" key="6">
    <source>
        <dbReference type="ARBA" id="ARBA00022448"/>
    </source>
</evidence>
<dbReference type="GO" id="GO:0071498">
    <property type="term" value="P:cellular response to fluid shear stress"/>
    <property type="evidence" value="ECO:0007669"/>
    <property type="project" value="UniProtKB-ARBA"/>
</dbReference>
<evidence type="ECO:0000313" key="35">
    <source>
        <dbReference type="Ensembl" id="ENSSSCP00025023191.1"/>
    </source>
</evidence>
<evidence type="ECO:0000313" key="36">
    <source>
        <dbReference type="Proteomes" id="UP000694727"/>
    </source>
</evidence>
<dbReference type="InterPro" id="IPR003915">
    <property type="entry name" value="PKD_2"/>
</dbReference>
<dbReference type="GO" id="GO:0061333">
    <property type="term" value="P:renal tubule morphogenesis"/>
    <property type="evidence" value="ECO:0007669"/>
    <property type="project" value="UniProtKB-ARBA"/>
</dbReference>
<dbReference type="GO" id="GO:0043009">
    <property type="term" value="P:chordate embryonic development"/>
    <property type="evidence" value="ECO:0007669"/>
    <property type="project" value="UniProtKB-ARBA"/>
</dbReference>
<feature type="transmembrane region" description="Helical" evidence="33">
    <location>
        <begin position="511"/>
        <end position="528"/>
    </location>
</feature>
<evidence type="ECO:0000256" key="23">
    <source>
        <dbReference type="ARBA" id="ARBA00023157"/>
    </source>
</evidence>
<keyword evidence="16 30" id="KW-0106">Calcium</keyword>
<feature type="transmembrane region" description="Helical" evidence="33">
    <location>
        <begin position="423"/>
        <end position="445"/>
    </location>
</feature>
<dbReference type="FunFam" id="1.20.5.340:FF:000020">
    <property type="entry name" value="polycystin-2 isoform X1"/>
    <property type="match status" value="1"/>
</dbReference>
<feature type="compositionally biased region" description="Low complexity" evidence="32">
    <location>
        <begin position="940"/>
        <end position="956"/>
    </location>
</feature>
<dbReference type="GO" id="GO:0060170">
    <property type="term" value="C:ciliary membrane"/>
    <property type="evidence" value="ECO:0007669"/>
    <property type="project" value="UniProtKB-SubCell"/>
</dbReference>
<dbReference type="AlphaFoldDB" id="A0A8D0S520"/>
<evidence type="ECO:0000256" key="26">
    <source>
        <dbReference type="ARBA" id="ARBA00023303"/>
    </source>
</evidence>
<dbReference type="GO" id="GO:0036064">
    <property type="term" value="C:ciliary basal body"/>
    <property type="evidence" value="ECO:0007669"/>
    <property type="project" value="UniProtKB-ARBA"/>
</dbReference>
<dbReference type="Pfam" id="PF20519">
    <property type="entry name" value="Polycystin_dom"/>
    <property type="match status" value="1"/>
</dbReference>
<feature type="compositionally biased region" description="Low complexity" evidence="32">
    <location>
        <begin position="62"/>
        <end position="83"/>
    </location>
</feature>
<dbReference type="GO" id="GO:0007507">
    <property type="term" value="P:heart development"/>
    <property type="evidence" value="ECO:0007669"/>
    <property type="project" value="UniProtKB-ARBA"/>
</dbReference>
<evidence type="ECO:0000256" key="2">
    <source>
        <dbReference type="ARBA" id="ARBA00004187"/>
    </source>
</evidence>
<dbReference type="InterPro" id="IPR002048">
    <property type="entry name" value="EF_hand_dom"/>
</dbReference>
<dbReference type="InterPro" id="IPR011992">
    <property type="entry name" value="EF-hand-dom_pair"/>
</dbReference>
<feature type="region of interest" description="Disordered" evidence="32">
    <location>
        <begin position="1"/>
        <end position="185"/>
    </location>
</feature>
<dbReference type="GO" id="GO:0002133">
    <property type="term" value="C:polycystin complex"/>
    <property type="evidence" value="ECO:0007669"/>
    <property type="project" value="UniProtKB-ARBA"/>
</dbReference>
<feature type="disulfide bond" evidence="31">
    <location>
        <begin position="333"/>
        <end position="346"/>
    </location>
</feature>
<feature type="transmembrane region" description="Helical" evidence="33">
    <location>
        <begin position="465"/>
        <end position="490"/>
    </location>
</feature>
<dbReference type="Pfam" id="PF08016">
    <property type="entry name" value="PKD_channel"/>
    <property type="match status" value="1"/>
</dbReference>
<evidence type="ECO:0000256" key="21">
    <source>
        <dbReference type="ARBA" id="ARBA00023065"/>
    </source>
</evidence>
<evidence type="ECO:0000256" key="11">
    <source>
        <dbReference type="ARBA" id="ARBA00022673"/>
    </source>
</evidence>
<keyword evidence="24" id="KW-0325">Glycoprotein</keyword>
<feature type="domain" description="EF-hand" evidence="34">
    <location>
        <begin position="752"/>
        <end position="787"/>
    </location>
</feature>
<feature type="binding site" evidence="30">
    <location>
        <position position="771"/>
    </location>
    <ligand>
        <name>Ca(2+)</name>
        <dbReference type="ChEBI" id="CHEBI:29108"/>
        <label>2</label>
    </ligand>
</feature>
<dbReference type="GO" id="GO:0005262">
    <property type="term" value="F:calcium channel activity"/>
    <property type="evidence" value="ECO:0007669"/>
    <property type="project" value="UniProtKB-KW"/>
</dbReference>
<feature type="compositionally biased region" description="Basic and acidic residues" evidence="32">
    <location>
        <begin position="772"/>
        <end position="797"/>
    </location>
</feature>
<dbReference type="Gene3D" id="1.10.287.70">
    <property type="match status" value="1"/>
</dbReference>
<comment type="subcellular location">
    <subcellularLocation>
        <location evidence="2">Basolateral cell membrane</location>
    </subcellularLocation>
    <subcellularLocation>
        <location evidence="3">Cell projection</location>
        <location evidence="3">Cilium membrane</location>
        <topology evidence="3">Multi-pass membrane protein</topology>
    </subcellularLocation>
    <subcellularLocation>
        <location evidence="1">Cytoplasmic vesicle membrane</location>
    </subcellularLocation>
    <subcellularLocation>
        <location evidence="4">Endoplasmic reticulum membrane</location>
    </subcellularLocation>
</comment>
<dbReference type="FunFam" id="1.10.238.10:FF:000228">
    <property type="entry name" value="polycystin-2 isoform X1"/>
    <property type="match status" value="1"/>
</dbReference>
<dbReference type="GO" id="GO:0007368">
    <property type="term" value="P:determination of left/right symmetry"/>
    <property type="evidence" value="ECO:0007669"/>
    <property type="project" value="UniProtKB-ARBA"/>
</dbReference>
<dbReference type="InterPro" id="IPR013122">
    <property type="entry name" value="PKD1_2_channel"/>
</dbReference>
<evidence type="ECO:0000256" key="31">
    <source>
        <dbReference type="PIRSR" id="PIRSR603915-2"/>
    </source>
</evidence>
<evidence type="ECO:0000256" key="14">
    <source>
        <dbReference type="ARBA" id="ARBA00022824"/>
    </source>
</evidence>
<feature type="compositionally biased region" description="Acidic residues" evidence="32">
    <location>
        <begin position="95"/>
        <end position="109"/>
    </location>
</feature>
<evidence type="ECO:0000256" key="3">
    <source>
        <dbReference type="ARBA" id="ARBA00004272"/>
    </source>
</evidence>
<sequence>MVNSSRVQPQQPGDAQRPAAPRTAGPGRLMAGGGAAGAGLAAPGGLREQRGLEIEMERIRQAAARDPPAGASASPSPPLSSCSRQAWSRDNPGFEAEEEEEEDEVEGEEGGMVVEMDVEWRPGSRRSAASSAVSSAGARGRGLGSFHGAGHPSGRRRRREDQGPPSPSPAGGGDPLHRHLPLDGQPPRVAWAERLVRGLRGLWGTRLMEESSTDRERYLKSVLRELATYLLFLIVLCVLTYGMMSSSVYYYTRIMSQLFLDTPVSRTEKTNFKTLSSVEDFWKFAEGALLDGLYWKTQPSNGTEAHNRSFIYYENLLLGVPRIRQLRVRNGSCSIPQDLRDEIKECYDVYSVSSEDRAPFGPRNGTAWIYTSEKDLNGSSHWGMLTTYSGAGYYLDLSRTREETAAQLAHLRKHAWLDRGTRAMFIDFSVYNANINLFCVIRLLVEFPATGGVIPSWQFQPVKLIQYVTTFDFFLAACEIIFCFFILYYVVEEILEIRIHKLHYFRSFWNCLDVVIIVLSVAAIGINIHRTSNVEMLLQFLEDQNTYPNFENLAYWQIQFNNIAAVIVFFVWIKLFKFISFNRTMSQLSTTMSRCAKDLFGFAIMFFIIFLAYAQLAYLVFGTQVDDFSTFQECIFTQFRIILGDINFAEIEEANRVLGPIYFTTFVFFTFFILLNMFLAIINDTYSEVKSDLAQQKAEMELSDLIRKGYHKALVKLKLKKNTVDDISESLRQGGGKLNFDELRQDLKGKGHTDAEIEAIFTKYDQDGDQELTEREHQQMRDDLEKEREDLDLEHSSLPRPMSSRSFPRSLDDSEEDDDDDSGHSSRRRGSISSGVSYEEFQVLVRRVDRMEHSIGSIVSKIDAVIVKLEIMERNKLKRREVLGRLLDGVAEDERLGRDSEIHREQMERLVREELERWESDDAASQISHGLGTPMGLNGQPRPRSSRPSSSQSTEGMEGGGGNGSADIHV</sequence>
<protein>
    <recommendedName>
        <fullName evidence="28">Polycystin-2</fullName>
    </recommendedName>
    <alternativeName>
        <fullName evidence="29">Transient receptor potential cation channel subfamily P member 2</fullName>
    </alternativeName>
</protein>
<evidence type="ECO:0000256" key="17">
    <source>
        <dbReference type="ARBA" id="ARBA00022882"/>
    </source>
</evidence>
<keyword evidence="18" id="KW-0630">Potassium</keyword>
<evidence type="ECO:0000256" key="22">
    <source>
        <dbReference type="ARBA" id="ARBA00023136"/>
    </source>
</evidence>
<keyword evidence="25" id="KW-0966">Cell projection</keyword>
<dbReference type="GO" id="GO:0001889">
    <property type="term" value="P:liver development"/>
    <property type="evidence" value="ECO:0007669"/>
    <property type="project" value="UniProtKB-ARBA"/>
</dbReference>
<evidence type="ECO:0000256" key="12">
    <source>
        <dbReference type="ARBA" id="ARBA00022692"/>
    </source>
</evidence>
<keyword evidence="15" id="KW-0631">Potassium channel</keyword>
<name>A0A8D0S520_PIG</name>
<evidence type="ECO:0000256" key="19">
    <source>
        <dbReference type="ARBA" id="ARBA00022989"/>
    </source>
</evidence>
<organism evidence="35 36">
    <name type="scientific">Sus scrofa</name>
    <name type="common">Pig</name>
    <dbReference type="NCBI Taxonomy" id="9823"/>
    <lineage>
        <taxon>Eukaryota</taxon>
        <taxon>Metazoa</taxon>
        <taxon>Chordata</taxon>
        <taxon>Craniata</taxon>
        <taxon>Vertebrata</taxon>
        <taxon>Euteleostomi</taxon>
        <taxon>Mammalia</taxon>
        <taxon>Eutheria</taxon>
        <taxon>Laurasiatheria</taxon>
        <taxon>Artiodactyla</taxon>
        <taxon>Suina</taxon>
        <taxon>Suidae</taxon>
        <taxon>Sus</taxon>
    </lineage>
</organism>
<keyword evidence="6" id="KW-0813">Transport</keyword>
<feature type="compositionally biased region" description="Polar residues" evidence="32">
    <location>
        <begin position="1"/>
        <end position="13"/>
    </location>
</feature>
<dbReference type="Gene3D" id="1.10.238.10">
    <property type="entry name" value="EF-hand"/>
    <property type="match status" value="1"/>
</dbReference>
<dbReference type="FunFam" id="1.10.287.70:FF:000055">
    <property type="entry name" value="Polycystic kidney disease 2-like 1"/>
    <property type="match status" value="1"/>
</dbReference>
<dbReference type="GO" id="GO:0045429">
    <property type="term" value="P:positive regulation of nitric oxide biosynthetic process"/>
    <property type="evidence" value="ECO:0007669"/>
    <property type="project" value="UniProtKB-ARBA"/>
</dbReference>
<evidence type="ECO:0000256" key="10">
    <source>
        <dbReference type="ARBA" id="ARBA00022568"/>
    </source>
</evidence>
<dbReference type="InterPro" id="IPR051223">
    <property type="entry name" value="Polycystin"/>
</dbReference>
<dbReference type="Gene3D" id="1.20.5.340">
    <property type="match status" value="1"/>
</dbReference>
<keyword evidence="7" id="KW-1003">Cell membrane</keyword>
<dbReference type="GO" id="GO:0072686">
    <property type="term" value="C:mitotic spindle"/>
    <property type="evidence" value="ECO:0007669"/>
    <property type="project" value="UniProtKB-ARBA"/>
</dbReference>
<feature type="binding site" evidence="30">
    <location>
        <position position="767"/>
    </location>
    <ligand>
        <name>Ca(2+)</name>
        <dbReference type="ChEBI" id="CHEBI:29108"/>
        <label>2</label>
    </ligand>
</feature>
<evidence type="ECO:0000256" key="7">
    <source>
        <dbReference type="ARBA" id="ARBA00022475"/>
    </source>
</evidence>
<feature type="region of interest" description="Disordered" evidence="32">
    <location>
        <begin position="919"/>
        <end position="970"/>
    </location>
</feature>
<feature type="binding site" evidence="30">
    <location>
        <position position="776"/>
    </location>
    <ligand>
        <name>Ca(2+)</name>
        <dbReference type="ChEBI" id="CHEBI:29108"/>
        <label>2</label>
    </ligand>
</feature>
<feature type="compositionally biased region" description="Low complexity" evidence="32">
    <location>
        <begin position="798"/>
        <end position="809"/>
    </location>
</feature>
<feature type="transmembrane region" description="Helical" evidence="33">
    <location>
        <begin position="226"/>
        <end position="251"/>
    </location>
</feature>
<evidence type="ECO:0000256" key="27">
    <source>
        <dbReference type="ARBA" id="ARBA00023329"/>
    </source>
</evidence>
<feature type="binding site" evidence="30">
    <location>
        <position position="765"/>
    </location>
    <ligand>
        <name>Ca(2+)</name>
        <dbReference type="ChEBI" id="CHEBI:29108"/>
        <label>2</label>
    </ligand>
</feature>
<keyword evidence="19 33" id="KW-1133">Transmembrane helix</keyword>
<keyword evidence="23" id="KW-1015">Disulfide bond</keyword>
<keyword evidence="8" id="KW-0633">Potassium transport</keyword>
<dbReference type="SUPFAM" id="SSF81324">
    <property type="entry name" value="Voltage-gated potassium channels"/>
    <property type="match status" value="1"/>
</dbReference>
<feature type="transmembrane region" description="Helical" evidence="33">
    <location>
        <begin position="558"/>
        <end position="579"/>
    </location>
</feature>
<feature type="transmembrane region" description="Helical" evidence="33">
    <location>
        <begin position="599"/>
        <end position="621"/>
    </location>
</feature>
<evidence type="ECO:0000256" key="20">
    <source>
        <dbReference type="ARBA" id="ARBA00023054"/>
    </source>
</evidence>
<keyword evidence="9" id="KW-0597">Phosphoprotein</keyword>
<keyword evidence="26 30" id="KW-0407">Ion channel</keyword>
<evidence type="ECO:0000256" key="24">
    <source>
        <dbReference type="ARBA" id="ARBA00023180"/>
    </source>
</evidence>
<dbReference type="PRINTS" id="PR01433">
    <property type="entry name" value="POLYCYSTIN2"/>
</dbReference>
<dbReference type="PANTHER" id="PTHR10877:SF114">
    <property type="entry name" value="POLYCYSTIN-2"/>
    <property type="match status" value="1"/>
</dbReference>
<feature type="compositionally biased region" description="Basic and acidic residues" evidence="32">
    <location>
        <begin position="47"/>
        <end position="60"/>
    </location>
</feature>
<dbReference type="GO" id="GO:0045180">
    <property type="term" value="C:basal cortex"/>
    <property type="evidence" value="ECO:0007669"/>
    <property type="project" value="UniProtKB-ARBA"/>
</dbReference>
<dbReference type="GO" id="GO:0001822">
    <property type="term" value="P:kidney development"/>
    <property type="evidence" value="ECO:0007669"/>
    <property type="project" value="UniProtKB-ARBA"/>
</dbReference>
<evidence type="ECO:0000256" key="29">
    <source>
        <dbReference type="ARBA" id="ARBA00079431"/>
    </source>
</evidence>
<feature type="region of interest" description="Disordered" evidence="32">
    <location>
        <begin position="768"/>
        <end position="833"/>
    </location>
</feature>
<evidence type="ECO:0000256" key="13">
    <source>
        <dbReference type="ARBA" id="ARBA00022723"/>
    </source>
</evidence>
<reference evidence="35" key="1">
    <citation type="submission" date="2025-08" db="UniProtKB">
        <authorList>
            <consortium name="Ensembl"/>
        </authorList>
    </citation>
    <scope>IDENTIFICATION</scope>
</reference>
<comment type="similarity">
    <text evidence="5">Belongs to the polycystin family.</text>
</comment>
<dbReference type="GO" id="GO:0016323">
    <property type="term" value="C:basolateral plasma membrane"/>
    <property type="evidence" value="ECO:0007669"/>
    <property type="project" value="UniProtKB-SubCell"/>
</dbReference>
<dbReference type="Pfam" id="PF18109">
    <property type="entry name" value="Fer4_24"/>
    <property type="match status" value="1"/>
</dbReference>
<dbReference type="GO" id="GO:0005789">
    <property type="term" value="C:endoplasmic reticulum membrane"/>
    <property type="evidence" value="ECO:0007669"/>
    <property type="project" value="UniProtKB-SubCell"/>
</dbReference>
<evidence type="ECO:0000256" key="32">
    <source>
        <dbReference type="SAM" id="MobiDB-lite"/>
    </source>
</evidence>
<dbReference type="GO" id="GO:0030659">
    <property type="term" value="C:cytoplasmic vesicle membrane"/>
    <property type="evidence" value="ECO:0007669"/>
    <property type="project" value="UniProtKB-SubCell"/>
</dbReference>
<evidence type="ECO:0000256" key="33">
    <source>
        <dbReference type="SAM" id="Phobius"/>
    </source>
</evidence>
<evidence type="ECO:0000256" key="25">
    <source>
        <dbReference type="ARBA" id="ARBA00023273"/>
    </source>
</evidence>
<evidence type="ECO:0000259" key="34">
    <source>
        <dbReference type="PROSITE" id="PS50222"/>
    </source>
</evidence>
<dbReference type="GO" id="GO:0034702">
    <property type="term" value="C:monoatomic ion channel complex"/>
    <property type="evidence" value="ECO:0007669"/>
    <property type="project" value="UniProtKB-KW"/>
</dbReference>
<evidence type="ECO:0000256" key="16">
    <source>
        <dbReference type="ARBA" id="ARBA00022837"/>
    </source>
</evidence>